<proteinExistence type="predicted"/>
<protein>
    <submittedName>
        <fullName evidence="1">Uncharacterized protein</fullName>
    </submittedName>
</protein>
<dbReference type="AlphaFoldDB" id="A4C6F0"/>
<organism evidence="1 2">
    <name type="scientific">Pseudoalteromonas tunicata D2</name>
    <dbReference type="NCBI Taxonomy" id="87626"/>
    <lineage>
        <taxon>Bacteria</taxon>
        <taxon>Pseudomonadati</taxon>
        <taxon>Pseudomonadota</taxon>
        <taxon>Gammaproteobacteria</taxon>
        <taxon>Alteromonadales</taxon>
        <taxon>Pseudoalteromonadaceae</taxon>
        <taxon>Pseudoalteromonas</taxon>
    </lineage>
</organism>
<evidence type="ECO:0000313" key="1">
    <source>
        <dbReference type="EMBL" id="EAR29554.1"/>
    </source>
</evidence>
<keyword evidence="2" id="KW-1185">Reference proteome</keyword>
<dbReference type="RefSeq" id="WP_009837428.1">
    <property type="nucleotide sequence ID" value="NZ_AAOH01000002.1"/>
</dbReference>
<dbReference type="InterPro" id="IPR015424">
    <property type="entry name" value="PyrdxlP-dep_Trfase"/>
</dbReference>
<evidence type="ECO:0000313" key="2">
    <source>
        <dbReference type="Proteomes" id="UP000006201"/>
    </source>
</evidence>
<sequence length="319" mass="36809">MNPFGGELAAQYPTIRLLDSGRSSLRLILKNSKPGQTILLPEYLCPIISEICQQYQLIIRYYPIGDDFSIDFSALDFTECDWFYWIHYFGFFPTDLPISQLSQVAVIHDCVFSPFVPPQLQQSTIWYAFTSVRKIMPVAEGSLLLSNQMLSTIPAAVNQFAAIKWQGLEQKAAYRNMSTLNEEIELGYVNKLAQGEQALTAQQAICNMTDYGLERYHAAMALQFSTLSARLAHFQLVNNVFNQYQSQPDFACFYPLKIKNNPAELLKKLRADNFFLPYFWPNREKNSIYYNKFIFIPLAISYSEEDLMRLCEKITLYDN</sequence>
<comment type="caution">
    <text evidence="1">The sequence shown here is derived from an EMBL/GenBank/DDBJ whole genome shotgun (WGS) entry which is preliminary data.</text>
</comment>
<accession>A4C6F0</accession>
<dbReference type="STRING" id="87626.PTD2_12079"/>
<dbReference type="EMBL" id="AAOH01000002">
    <property type="protein sequence ID" value="EAR29554.1"/>
    <property type="molecule type" value="Genomic_DNA"/>
</dbReference>
<gene>
    <name evidence="1" type="ORF">PTD2_12079</name>
</gene>
<dbReference type="OrthoDB" id="8955051at2"/>
<dbReference type="eggNOG" id="COG0399">
    <property type="taxonomic scope" value="Bacteria"/>
</dbReference>
<dbReference type="Proteomes" id="UP000006201">
    <property type="component" value="Unassembled WGS sequence"/>
</dbReference>
<name>A4C6F0_9GAMM</name>
<dbReference type="SUPFAM" id="SSF53383">
    <property type="entry name" value="PLP-dependent transferases"/>
    <property type="match status" value="1"/>
</dbReference>
<reference evidence="1 2" key="1">
    <citation type="submission" date="2006-02" db="EMBL/GenBank/DDBJ databases">
        <authorList>
            <person name="Moran M.A."/>
            <person name="Kjelleberg S."/>
            <person name="Egan S."/>
            <person name="Saunders N."/>
            <person name="Thomas T."/>
            <person name="Ferriera S."/>
            <person name="Johnson J."/>
            <person name="Kravitz S."/>
            <person name="Halpern A."/>
            <person name="Remington K."/>
            <person name="Beeson K."/>
            <person name="Tran B."/>
            <person name="Rogers Y.-H."/>
            <person name="Friedman R."/>
            <person name="Venter J.C."/>
        </authorList>
    </citation>
    <scope>NUCLEOTIDE SEQUENCE [LARGE SCALE GENOMIC DNA]</scope>
    <source>
        <strain evidence="1 2">D2</strain>
    </source>
</reference>
<dbReference type="HOGENOM" id="CLU_059313_1_0_6"/>